<sequence length="515" mass="55951">MAFFQAPTYDELQRLSDELDLKCSVKELEAFKDFLSASCEQYKMLYSLPEPVPPVQYPRTPGHRPSAEENPYHAWYWKCSVKGESSGKLAGMKVAVKDHAFVAGVPMMNGSRALEGFVPEYDATIVTRMLQEGAEIVGKSTVPDLCCCGSSIMNPYGPALNPWDTTRSAGGSSSGSGVLLAIGEVDLATGGDQGGSIRIPASCCGIVGLKPTFGLVPYTGACPIETTVDHVGPMARTVEGCALMLEVIAGYDDDADSRQPSCGFNVPEYTVEMRKPPNALKIGILKEGFELCESNVQDCVRKAVDAIKNANLFSAVDEVSMPAHLYAQKVWSTGGLIGIGAQLLEGGGYGIGSFGLQSSRLSEALQRGLKSEEHAASPLVKVIHLWYAYFKQRYGLSSYSRSQTQMLDLRKQYDKLLKQYDVIIMPTLPQLPAHIPDKDTPILDVMIRSFNMVANTAPFDSTHHPALSLNAGFVQGLPVGMQIVGRRWDDATVLRVAYHVEKALVPLQTETIKNL</sequence>
<dbReference type="SUPFAM" id="SSF75304">
    <property type="entry name" value="Amidase signature (AS) enzymes"/>
    <property type="match status" value="1"/>
</dbReference>
<dbReference type="InterPro" id="IPR000120">
    <property type="entry name" value="Amidase"/>
</dbReference>
<dbReference type="AlphaFoldDB" id="A0A914UTF9"/>
<accession>A0A914UTF9</accession>
<dbReference type="Proteomes" id="UP000887566">
    <property type="component" value="Unplaced"/>
</dbReference>
<dbReference type="InterPro" id="IPR036928">
    <property type="entry name" value="AS_sf"/>
</dbReference>
<reference evidence="4" key="1">
    <citation type="submission" date="2022-11" db="UniProtKB">
        <authorList>
            <consortium name="WormBaseParasite"/>
        </authorList>
    </citation>
    <scope>IDENTIFICATION</scope>
</reference>
<dbReference type="InterPro" id="IPR020556">
    <property type="entry name" value="Amidase_CS"/>
</dbReference>
<dbReference type="WBParaSite" id="PSAMB.scaffold1201size34468.g11577.t1">
    <property type="protein sequence ID" value="PSAMB.scaffold1201size34468.g11577.t1"/>
    <property type="gene ID" value="PSAMB.scaffold1201size34468.g11577"/>
</dbReference>
<organism evidence="3 4">
    <name type="scientific">Plectus sambesii</name>
    <dbReference type="NCBI Taxonomy" id="2011161"/>
    <lineage>
        <taxon>Eukaryota</taxon>
        <taxon>Metazoa</taxon>
        <taxon>Ecdysozoa</taxon>
        <taxon>Nematoda</taxon>
        <taxon>Chromadorea</taxon>
        <taxon>Plectida</taxon>
        <taxon>Plectina</taxon>
        <taxon>Plectoidea</taxon>
        <taxon>Plectidae</taxon>
        <taxon>Plectus</taxon>
    </lineage>
</organism>
<keyword evidence="3" id="KW-1185">Reference proteome</keyword>
<dbReference type="Gene3D" id="3.90.1300.10">
    <property type="entry name" value="Amidase signature (AS) domain"/>
    <property type="match status" value="1"/>
</dbReference>
<dbReference type="PANTHER" id="PTHR11895:SF170">
    <property type="entry name" value="AMIDASE"/>
    <property type="match status" value="1"/>
</dbReference>
<feature type="domain" description="Amidase" evidence="2">
    <location>
        <begin position="79"/>
        <end position="494"/>
    </location>
</feature>
<dbReference type="Pfam" id="PF01425">
    <property type="entry name" value="Amidase"/>
    <property type="match status" value="1"/>
</dbReference>
<protein>
    <submittedName>
        <fullName evidence="4">Amidase domain-containing protein</fullName>
    </submittedName>
</protein>
<dbReference type="InterPro" id="IPR023631">
    <property type="entry name" value="Amidase_dom"/>
</dbReference>
<comment type="similarity">
    <text evidence="1">Belongs to the amidase family.</text>
</comment>
<dbReference type="PROSITE" id="PS00571">
    <property type="entry name" value="AMIDASES"/>
    <property type="match status" value="1"/>
</dbReference>
<name>A0A914UTF9_9BILA</name>
<dbReference type="PANTHER" id="PTHR11895">
    <property type="entry name" value="TRANSAMIDASE"/>
    <property type="match status" value="1"/>
</dbReference>
<evidence type="ECO:0000313" key="3">
    <source>
        <dbReference type="Proteomes" id="UP000887566"/>
    </source>
</evidence>
<dbReference type="NCBIfam" id="NF005565">
    <property type="entry name" value="PRK07235.1"/>
    <property type="match status" value="1"/>
</dbReference>
<evidence type="ECO:0000259" key="2">
    <source>
        <dbReference type="Pfam" id="PF01425"/>
    </source>
</evidence>
<dbReference type="GO" id="GO:0003824">
    <property type="term" value="F:catalytic activity"/>
    <property type="evidence" value="ECO:0007669"/>
    <property type="project" value="InterPro"/>
</dbReference>
<evidence type="ECO:0000313" key="4">
    <source>
        <dbReference type="WBParaSite" id="PSAMB.scaffold1201size34468.g11577.t1"/>
    </source>
</evidence>
<proteinExistence type="inferred from homology"/>
<evidence type="ECO:0000256" key="1">
    <source>
        <dbReference type="ARBA" id="ARBA00009199"/>
    </source>
</evidence>